<proteinExistence type="predicted"/>
<gene>
    <name evidence="1" type="ORF">BDY19DRAFT_997142</name>
</gene>
<comment type="caution">
    <text evidence="1">The sequence shown here is derived from an EMBL/GenBank/DDBJ whole genome shotgun (WGS) entry which is preliminary data.</text>
</comment>
<evidence type="ECO:0000313" key="1">
    <source>
        <dbReference type="EMBL" id="KAI0085074.1"/>
    </source>
</evidence>
<reference evidence="1" key="1">
    <citation type="journal article" date="2021" name="Environ. Microbiol.">
        <title>Gene family expansions and transcriptome signatures uncover fungal adaptations to wood decay.</title>
        <authorList>
            <person name="Hage H."/>
            <person name="Miyauchi S."/>
            <person name="Viragh M."/>
            <person name="Drula E."/>
            <person name="Min B."/>
            <person name="Chaduli D."/>
            <person name="Navarro D."/>
            <person name="Favel A."/>
            <person name="Norest M."/>
            <person name="Lesage-Meessen L."/>
            <person name="Balint B."/>
            <person name="Merenyi Z."/>
            <person name="de Eugenio L."/>
            <person name="Morin E."/>
            <person name="Martinez A.T."/>
            <person name="Baldrian P."/>
            <person name="Stursova M."/>
            <person name="Martinez M.J."/>
            <person name="Novotny C."/>
            <person name="Magnuson J.K."/>
            <person name="Spatafora J.W."/>
            <person name="Maurice S."/>
            <person name="Pangilinan J."/>
            <person name="Andreopoulos W."/>
            <person name="LaButti K."/>
            <person name="Hundley H."/>
            <person name="Na H."/>
            <person name="Kuo A."/>
            <person name="Barry K."/>
            <person name="Lipzen A."/>
            <person name="Henrissat B."/>
            <person name="Riley R."/>
            <person name="Ahrendt S."/>
            <person name="Nagy L.G."/>
            <person name="Grigoriev I.V."/>
            <person name="Martin F."/>
            <person name="Rosso M.N."/>
        </authorList>
    </citation>
    <scope>NUCLEOTIDE SEQUENCE</scope>
    <source>
        <strain evidence="1">CBS 384.51</strain>
    </source>
</reference>
<evidence type="ECO:0000313" key="2">
    <source>
        <dbReference type="Proteomes" id="UP001055072"/>
    </source>
</evidence>
<sequence length="939" mass="103155">MAFGGLSILLYGGRSFVFSAEGALRKVDLQSAFFALVFVIVLLVLAYLTNPSETSFRTYLTEQSFRQHLSRLEDNNQEDQTDSDDSGVHFSLTRRISKAHTKNLDSFSSQPFHFVNRAAVSLRTPKHVFYSFGIMTIAAVLPTGTTNRSGATSQTDGFMVSESWFIGAFGKWWRGGPIQAWWVENAANMKDTERCSSGVLDMKPLDALECYDVGQLPITCRESAAKPRVSERLLQRATNSAPRSTTPPPLPKSASLPLHVTRVPHDKQHGIRQPTSQPAITISSSEPARVNPPALLPSPSTIFDQSPVISDILRQITNSKTAVHDLRTQLKDFRAAAVESHALIQSDLDVHRERKRTEDAARAELKTRTKTLEDSKRTAEASKREAEKRLRAAESARNNASERVQRLDNEIGVLRLRMGGDEEAIVQSKQDGDDMNKEMAEQLERKRKEIKVAEEVIAALNSRAKELEGKIAAEEERLKHAKEQADMKKQDRAFNPLHIVSEPVEVPAWSPIVPEAEAVMAGTHSGIHTCCTERTEAFIDTLPLPVVGQAQVRRSSIPEVPQQLATSPRPRHLSLGSLSNFRNHSMPLHVDAELPADDVPPLTSGRTQSTKFSPFSDQDLDILTDIHGDIAISPRSTSLIPTSLIKTLDGGGTTEDLSRSFQSENDSVLDRNWRKLHPFPVQAVENAAVFSSSPTSLNFPSFDAVDQEDIFEIRPPPPPLRHRITSDGLETERVYLTNTLGTDGIGLPLGRARTHEAEEKAVATRRWFSSSKQEDKKGLNPEAKAFHLKKLPLFGGSKPASIDSLLSHGSTTSSLSLPALLAPPSSTPDSILSAVSMRAFAPSPEEREALTRAMGSANTSLERLPGLSNVMGGISSSPNHTHSIGSRVSQASMSMSDVSSTRGLLNPGFSWLHPFPKLKRNLFSPWDDEVVDGNDAASR</sequence>
<dbReference type="Proteomes" id="UP001055072">
    <property type="component" value="Unassembled WGS sequence"/>
</dbReference>
<protein>
    <submittedName>
        <fullName evidence="1">Uncharacterized protein</fullName>
    </submittedName>
</protein>
<organism evidence="1 2">
    <name type="scientific">Irpex rosettiformis</name>
    <dbReference type="NCBI Taxonomy" id="378272"/>
    <lineage>
        <taxon>Eukaryota</taxon>
        <taxon>Fungi</taxon>
        <taxon>Dikarya</taxon>
        <taxon>Basidiomycota</taxon>
        <taxon>Agaricomycotina</taxon>
        <taxon>Agaricomycetes</taxon>
        <taxon>Polyporales</taxon>
        <taxon>Irpicaceae</taxon>
        <taxon>Irpex</taxon>
    </lineage>
</organism>
<name>A0ACB8TTA9_9APHY</name>
<keyword evidence="2" id="KW-1185">Reference proteome</keyword>
<accession>A0ACB8TTA9</accession>
<dbReference type="EMBL" id="MU274935">
    <property type="protein sequence ID" value="KAI0085074.1"/>
    <property type="molecule type" value="Genomic_DNA"/>
</dbReference>